<dbReference type="AlphaFoldDB" id="A0AAX4ICT9"/>
<dbReference type="Proteomes" id="UP001322277">
    <property type="component" value="Chromosome 4"/>
</dbReference>
<dbReference type="RefSeq" id="XP_062778271.1">
    <property type="nucleotide sequence ID" value="XM_062922220.1"/>
</dbReference>
<evidence type="ECO:0000256" key="1">
    <source>
        <dbReference type="SAM" id="MobiDB-lite"/>
    </source>
</evidence>
<organism evidence="2 3">
    <name type="scientific">Colletotrichum destructivum</name>
    <dbReference type="NCBI Taxonomy" id="34406"/>
    <lineage>
        <taxon>Eukaryota</taxon>
        <taxon>Fungi</taxon>
        <taxon>Dikarya</taxon>
        <taxon>Ascomycota</taxon>
        <taxon>Pezizomycotina</taxon>
        <taxon>Sordariomycetes</taxon>
        <taxon>Hypocreomycetidae</taxon>
        <taxon>Glomerellales</taxon>
        <taxon>Glomerellaceae</taxon>
        <taxon>Colletotrichum</taxon>
        <taxon>Colletotrichum destructivum species complex</taxon>
    </lineage>
</organism>
<protein>
    <submittedName>
        <fullName evidence="2">Uncharacterized protein</fullName>
    </submittedName>
</protein>
<evidence type="ECO:0000313" key="3">
    <source>
        <dbReference type="Proteomes" id="UP001322277"/>
    </source>
</evidence>
<proteinExistence type="predicted"/>
<gene>
    <name evidence="2" type="ORF">CDEST_06061</name>
</gene>
<name>A0AAX4ICT9_9PEZI</name>
<dbReference type="GeneID" id="87942564"/>
<feature type="region of interest" description="Disordered" evidence="1">
    <location>
        <begin position="1"/>
        <end position="41"/>
    </location>
</feature>
<sequence>MSKSLPRLHFAPGGRTGRYGTQARERGGLGPRKKKPPPVGVLPHFPEGRALFWPGARWDAIRWYTYICFHASNARSFATPAPDAIDHSLRRKVPRGRGQGIKPMTMPGRNHCRRAA</sequence>
<dbReference type="EMBL" id="CP137308">
    <property type="protein sequence ID" value="WQF81047.1"/>
    <property type="molecule type" value="Genomic_DNA"/>
</dbReference>
<reference evidence="3" key="1">
    <citation type="journal article" date="2023" name="bioRxiv">
        <title>Complete genome of the Medicago anthracnose fungus, Colletotrichum destructivum, reveals a mini-chromosome-like region within a core chromosome.</title>
        <authorList>
            <person name="Lapalu N."/>
            <person name="Simon A."/>
            <person name="Lu A."/>
            <person name="Plaumann P.-L."/>
            <person name="Amselem J."/>
            <person name="Pigne S."/>
            <person name="Auger A."/>
            <person name="Koch C."/>
            <person name="Dallery J.-F."/>
            <person name="O'Connell R.J."/>
        </authorList>
    </citation>
    <scope>NUCLEOTIDE SEQUENCE [LARGE SCALE GENOMIC DNA]</scope>
    <source>
        <strain evidence="3">CBS 520.97</strain>
    </source>
</reference>
<accession>A0AAX4ICT9</accession>
<feature type="region of interest" description="Disordered" evidence="1">
    <location>
        <begin position="92"/>
        <end position="116"/>
    </location>
</feature>
<dbReference type="KEGG" id="cdet:87942564"/>
<evidence type="ECO:0000313" key="2">
    <source>
        <dbReference type="EMBL" id="WQF81047.1"/>
    </source>
</evidence>
<keyword evidence="3" id="KW-1185">Reference proteome</keyword>